<comment type="caution">
    <text evidence="6">The sequence shown here is derived from an EMBL/GenBank/DDBJ whole genome shotgun (WGS) entry which is preliminary data.</text>
</comment>
<dbReference type="GO" id="GO:0030975">
    <property type="term" value="F:thiamine binding"/>
    <property type="evidence" value="ECO:0007669"/>
    <property type="project" value="InterPro"/>
</dbReference>
<dbReference type="AlphaFoldDB" id="A0A3A1YU99"/>
<keyword evidence="3" id="KW-0813">Transport</keyword>
<dbReference type="PANTHER" id="PTHR30006:SF3">
    <property type="entry name" value="THIAMINE-BINDING PERIPLASMIC PROTEIN"/>
    <property type="match status" value="1"/>
</dbReference>
<accession>A0A3A1YU99</accession>
<dbReference type="InterPro" id="IPR006059">
    <property type="entry name" value="SBP"/>
</dbReference>
<keyword evidence="7" id="KW-1185">Reference proteome</keyword>
<evidence type="ECO:0000256" key="3">
    <source>
        <dbReference type="ARBA" id="ARBA00022448"/>
    </source>
</evidence>
<dbReference type="GO" id="GO:0015888">
    <property type="term" value="P:thiamine transport"/>
    <property type="evidence" value="ECO:0007669"/>
    <property type="project" value="InterPro"/>
</dbReference>
<evidence type="ECO:0000313" key="6">
    <source>
        <dbReference type="EMBL" id="RIY40450.1"/>
    </source>
</evidence>
<gene>
    <name evidence="6" type="ORF">CKF58_00600</name>
</gene>
<evidence type="ECO:0000256" key="2">
    <source>
        <dbReference type="ARBA" id="ARBA00008520"/>
    </source>
</evidence>
<comment type="subcellular location">
    <subcellularLocation>
        <location evidence="1">Periplasm</location>
    </subcellularLocation>
</comment>
<proteinExistence type="inferred from homology"/>
<dbReference type="GO" id="GO:0030976">
    <property type="term" value="F:thiamine pyrophosphate binding"/>
    <property type="evidence" value="ECO:0007669"/>
    <property type="project" value="TreeGrafter"/>
</dbReference>
<reference evidence="6 7" key="1">
    <citation type="submission" date="2017-08" db="EMBL/GenBank/DDBJ databases">
        <title>Reclassification of Bisgaard taxon 37 and 44.</title>
        <authorList>
            <person name="Christensen H."/>
        </authorList>
    </citation>
    <scope>NUCLEOTIDE SEQUENCE [LARGE SCALE GENOMIC DNA]</scope>
    <source>
        <strain evidence="6 7">111</strain>
    </source>
</reference>
<keyword evidence="5" id="KW-0574">Periplasm</keyword>
<dbReference type="PANTHER" id="PTHR30006">
    <property type="entry name" value="THIAMINE-BINDING PERIPLASMIC PROTEIN-RELATED"/>
    <property type="match status" value="1"/>
</dbReference>
<keyword evidence="4" id="KW-0732">Signal</keyword>
<dbReference type="Pfam" id="PF13416">
    <property type="entry name" value="SBP_bac_8"/>
    <property type="match status" value="1"/>
</dbReference>
<dbReference type="NCBIfam" id="TIGR01254">
    <property type="entry name" value="sfuA"/>
    <property type="match status" value="1"/>
</dbReference>
<dbReference type="GO" id="GO:0030288">
    <property type="term" value="C:outer membrane-bounded periplasmic space"/>
    <property type="evidence" value="ECO:0007669"/>
    <property type="project" value="TreeGrafter"/>
</dbReference>
<dbReference type="Proteomes" id="UP000265916">
    <property type="component" value="Unassembled WGS sequence"/>
</dbReference>
<name>A0A3A1YU99_9GAMM</name>
<dbReference type="Gene3D" id="3.40.190.10">
    <property type="entry name" value="Periplasmic binding protein-like II"/>
    <property type="match status" value="2"/>
</dbReference>
<dbReference type="InterPro" id="IPR005948">
    <property type="entry name" value="ThiB-like"/>
</dbReference>
<organism evidence="6 7">
    <name type="scientific">Psittacicella hinzii</name>
    <dbReference type="NCBI Taxonomy" id="2028575"/>
    <lineage>
        <taxon>Bacteria</taxon>
        <taxon>Pseudomonadati</taxon>
        <taxon>Pseudomonadota</taxon>
        <taxon>Gammaproteobacteria</taxon>
        <taxon>Pasteurellales</taxon>
        <taxon>Psittacicellaceae</taxon>
        <taxon>Psittacicella</taxon>
    </lineage>
</organism>
<evidence type="ECO:0000256" key="5">
    <source>
        <dbReference type="ARBA" id="ARBA00022764"/>
    </source>
</evidence>
<dbReference type="OrthoDB" id="8013425at2"/>
<evidence type="ECO:0000313" key="7">
    <source>
        <dbReference type="Proteomes" id="UP000265916"/>
    </source>
</evidence>
<protein>
    <recommendedName>
        <fullName evidence="8">Iron(III) transport system substrate-binding protein</fullName>
    </recommendedName>
</protein>
<dbReference type="SUPFAM" id="SSF53850">
    <property type="entry name" value="Periplasmic binding protein-like II"/>
    <property type="match status" value="1"/>
</dbReference>
<evidence type="ECO:0000256" key="4">
    <source>
        <dbReference type="ARBA" id="ARBA00022729"/>
    </source>
</evidence>
<comment type="similarity">
    <text evidence="2">Belongs to the bacterial solute-binding protein 1 family.</text>
</comment>
<dbReference type="EMBL" id="NRJG01000009">
    <property type="protein sequence ID" value="RIY40450.1"/>
    <property type="molecule type" value="Genomic_DNA"/>
</dbReference>
<evidence type="ECO:0008006" key="8">
    <source>
        <dbReference type="Google" id="ProtNLM"/>
    </source>
</evidence>
<evidence type="ECO:0000256" key="1">
    <source>
        <dbReference type="ARBA" id="ARBA00004418"/>
    </source>
</evidence>
<sequence length="367" mass="41195">MRKICVKKCEVSMHKKISFKTWSLVGLSALAVSVNTLPVAKAEQPVLNVLTYSVIQDYGVDKQISALFEPQCGCKINWILDQHQYQMLNRYALTASKKNATPVDVIVGVDITSATLANSTYKKLFRPINYQVSALNNFPFAQTWNNTYAQPLTSSAVTVMYNTYKFKPSENYASFVDLINKMPFTFIFGDPRSNDLGRTLNQIIAYYGKDATQQEVLWQKIKAKTVTVGKGWSSSYGIFAKGESQAALAYSSSIIYHTLVEHKTNLQPLLIGDAVPFLVDSVLLPVKSKQPKLAEQFAKFLLTPEAQKVFFKYNSSYPVVNIDSVLSEQEQAVAKTINNYKVLDLRQLDPQAEKSALQAYIKVFVKE</sequence>